<dbReference type="OrthoDB" id="9809155at2"/>
<evidence type="ECO:0000313" key="2">
    <source>
        <dbReference type="Proteomes" id="UP000321638"/>
    </source>
</evidence>
<dbReference type="Gene3D" id="3.30.2310.20">
    <property type="entry name" value="RelE-like"/>
    <property type="match status" value="1"/>
</dbReference>
<name>A0A5C8PIJ1_9HYPH</name>
<keyword evidence="2" id="KW-1185">Reference proteome</keyword>
<dbReference type="InterPro" id="IPR035093">
    <property type="entry name" value="RelE/ParE_toxin_dom_sf"/>
</dbReference>
<proteinExistence type="predicted"/>
<dbReference type="Proteomes" id="UP000321638">
    <property type="component" value="Unassembled WGS sequence"/>
</dbReference>
<sequence>MDETLRRIVTNPLAFSRVHGEVHRAVVRRFPFGIYFRVHGDDVVVLAVMHGRRHPRRWQSRR</sequence>
<evidence type="ECO:0000313" key="1">
    <source>
        <dbReference type="EMBL" id="TXL73636.1"/>
    </source>
</evidence>
<dbReference type="AlphaFoldDB" id="A0A5C8PIJ1"/>
<reference evidence="1 2" key="1">
    <citation type="submission" date="2019-06" db="EMBL/GenBank/DDBJ databases">
        <title>New taxonomy in bacterial strain CC-CFT640, isolated from vineyard.</title>
        <authorList>
            <person name="Lin S.-Y."/>
            <person name="Tsai C.-F."/>
            <person name="Young C.-C."/>
        </authorList>
    </citation>
    <scope>NUCLEOTIDE SEQUENCE [LARGE SCALE GENOMIC DNA]</scope>
    <source>
        <strain evidence="1 2">CC-CFT640</strain>
    </source>
</reference>
<gene>
    <name evidence="1" type="ORF">FHP25_20800</name>
</gene>
<organism evidence="1 2">
    <name type="scientific">Vineibacter terrae</name>
    <dbReference type="NCBI Taxonomy" id="2586908"/>
    <lineage>
        <taxon>Bacteria</taxon>
        <taxon>Pseudomonadati</taxon>
        <taxon>Pseudomonadota</taxon>
        <taxon>Alphaproteobacteria</taxon>
        <taxon>Hyphomicrobiales</taxon>
        <taxon>Vineibacter</taxon>
    </lineage>
</organism>
<protein>
    <recommendedName>
        <fullName evidence="3">Type II toxin-antitoxin system RelE/ParE family toxin</fullName>
    </recommendedName>
</protein>
<dbReference type="EMBL" id="VDUZ01000024">
    <property type="protein sequence ID" value="TXL73636.1"/>
    <property type="molecule type" value="Genomic_DNA"/>
</dbReference>
<accession>A0A5C8PIJ1</accession>
<evidence type="ECO:0008006" key="3">
    <source>
        <dbReference type="Google" id="ProtNLM"/>
    </source>
</evidence>
<comment type="caution">
    <text evidence="1">The sequence shown here is derived from an EMBL/GenBank/DDBJ whole genome shotgun (WGS) entry which is preliminary data.</text>
</comment>